<organism evidence="2 3">
    <name type="scientific">Oligosphaera ethanolica</name>
    <dbReference type="NCBI Taxonomy" id="760260"/>
    <lineage>
        <taxon>Bacteria</taxon>
        <taxon>Pseudomonadati</taxon>
        <taxon>Lentisphaerota</taxon>
        <taxon>Oligosphaeria</taxon>
        <taxon>Oligosphaerales</taxon>
        <taxon>Oligosphaeraceae</taxon>
        <taxon>Oligosphaera</taxon>
    </lineage>
</organism>
<proteinExistence type="predicted"/>
<protein>
    <submittedName>
        <fullName evidence="2">Prepilin-type N-terminal cleavage/methylation domain-containing protein/prepilin-type processing-associated H-X9-DG protein</fullName>
    </submittedName>
</protein>
<dbReference type="Proteomes" id="UP001238163">
    <property type="component" value="Unassembled WGS sequence"/>
</dbReference>
<dbReference type="AlphaFoldDB" id="A0AAE3VK25"/>
<dbReference type="RefSeq" id="WP_307265037.1">
    <property type="nucleotide sequence ID" value="NZ_JAUSVL010000001.1"/>
</dbReference>
<name>A0AAE3VK25_9BACT</name>
<evidence type="ECO:0000313" key="3">
    <source>
        <dbReference type="Proteomes" id="UP001238163"/>
    </source>
</evidence>
<dbReference type="PANTHER" id="PTHR30093">
    <property type="entry name" value="GENERAL SECRETION PATHWAY PROTEIN G"/>
    <property type="match status" value="1"/>
</dbReference>
<gene>
    <name evidence="2" type="ORF">J3R75_003873</name>
</gene>
<keyword evidence="3" id="KW-1185">Reference proteome</keyword>
<evidence type="ECO:0000256" key="1">
    <source>
        <dbReference type="SAM" id="Phobius"/>
    </source>
</evidence>
<keyword evidence="1" id="KW-1133">Transmembrane helix</keyword>
<dbReference type="Gene3D" id="3.30.700.10">
    <property type="entry name" value="Glycoprotein, Type 4 Pilin"/>
    <property type="match status" value="1"/>
</dbReference>
<keyword evidence="1" id="KW-0812">Transmembrane</keyword>
<dbReference type="EMBL" id="JAUSVL010000001">
    <property type="protein sequence ID" value="MDQ0291766.1"/>
    <property type="molecule type" value="Genomic_DNA"/>
</dbReference>
<comment type="caution">
    <text evidence="2">The sequence shown here is derived from an EMBL/GenBank/DDBJ whole genome shotgun (WGS) entry which is preliminary data.</text>
</comment>
<dbReference type="SUPFAM" id="SSF54523">
    <property type="entry name" value="Pili subunits"/>
    <property type="match status" value="1"/>
</dbReference>
<sequence>MKAANVRFVDWCSRKRWRGLFTLIELLVVIAIIAILAAMLLPALAKARNKAHSIACVNNEKQLMLSTQLYVNDFEGMICDRMILGSNNVHYTWTSVMLDNGYVDKAALRCPTARQGGNSSCDYGIIHFAHAAWYYPGAFAALGKFYERRQLLGSTSYSGVIDFKQMTQPGKTHLFAETRTPLSYGGGTAPTRSTGQGYYLYHPRYTDTNYGVLSLVHGSARAAFADGHVESWQAHDLVRWCIRYAADERDEFWEVPGTGTQPYPWNP</sequence>
<feature type="transmembrane region" description="Helical" evidence="1">
    <location>
        <begin position="20"/>
        <end position="45"/>
    </location>
</feature>
<reference evidence="2" key="1">
    <citation type="submission" date="2023-07" db="EMBL/GenBank/DDBJ databases">
        <title>Genomic Encyclopedia of Type Strains, Phase IV (KMG-IV): sequencing the most valuable type-strain genomes for metagenomic binning, comparative biology and taxonomic classification.</title>
        <authorList>
            <person name="Goeker M."/>
        </authorList>
    </citation>
    <scope>NUCLEOTIDE SEQUENCE</scope>
    <source>
        <strain evidence="2">DSM 24202</strain>
    </source>
</reference>
<dbReference type="InterPro" id="IPR012902">
    <property type="entry name" value="N_methyl_site"/>
</dbReference>
<dbReference type="InterPro" id="IPR045584">
    <property type="entry name" value="Pilin-like"/>
</dbReference>
<dbReference type="NCBIfam" id="TIGR02532">
    <property type="entry name" value="IV_pilin_GFxxxE"/>
    <property type="match status" value="1"/>
</dbReference>
<accession>A0AAE3VK25</accession>
<keyword evidence="1" id="KW-0472">Membrane</keyword>
<evidence type="ECO:0000313" key="2">
    <source>
        <dbReference type="EMBL" id="MDQ0291766.1"/>
    </source>
</evidence>
<dbReference type="PANTHER" id="PTHR30093:SF2">
    <property type="entry name" value="TYPE II SECRETION SYSTEM PROTEIN H"/>
    <property type="match status" value="1"/>
</dbReference>